<dbReference type="PANTHER" id="PTHR46513:SF42">
    <property type="entry name" value="PROTEIN CUEBALL"/>
    <property type="match status" value="1"/>
</dbReference>
<dbReference type="AlphaFoldDB" id="A0A6M2DX09"/>
<dbReference type="InterPro" id="IPR011042">
    <property type="entry name" value="6-blade_b-propeller_TolB-like"/>
</dbReference>
<dbReference type="Gene3D" id="2.120.10.30">
    <property type="entry name" value="TolB, C-terminal domain"/>
    <property type="match status" value="1"/>
</dbReference>
<dbReference type="InterPro" id="IPR000033">
    <property type="entry name" value="LDLR_classB_rpt"/>
</dbReference>
<proteinExistence type="inferred from homology"/>
<dbReference type="PROSITE" id="PS00022">
    <property type="entry name" value="EGF_1"/>
    <property type="match status" value="1"/>
</dbReference>
<dbReference type="InterPro" id="IPR000742">
    <property type="entry name" value="EGF"/>
</dbReference>
<accession>A0A6M2DX09</accession>
<keyword evidence="7" id="KW-0744">Spermatogenesis</keyword>
<dbReference type="GO" id="GO:0007283">
    <property type="term" value="P:spermatogenesis"/>
    <property type="evidence" value="ECO:0007669"/>
    <property type="project" value="UniProtKB-KW"/>
</dbReference>
<feature type="repeat" description="LDL-receptor class B" evidence="15">
    <location>
        <begin position="168"/>
        <end position="212"/>
    </location>
</feature>
<feature type="repeat" description="LDL-receptor class B" evidence="15">
    <location>
        <begin position="213"/>
        <end position="258"/>
    </location>
</feature>
<dbReference type="Pfam" id="PF00058">
    <property type="entry name" value="Ldl_recept_b"/>
    <property type="match status" value="1"/>
</dbReference>
<protein>
    <recommendedName>
        <fullName evidence="13">Protein cueball</fullName>
    </recommendedName>
</protein>
<evidence type="ECO:0000256" key="1">
    <source>
        <dbReference type="ARBA" id="ARBA00004251"/>
    </source>
</evidence>
<evidence type="ECO:0000256" key="15">
    <source>
        <dbReference type="PROSITE-ProRule" id="PRU00461"/>
    </source>
</evidence>
<dbReference type="GO" id="GO:0042813">
    <property type="term" value="F:Wnt receptor activity"/>
    <property type="evidence" value="ECO:0007669"/>
    <property type="project" value="TreeGrafter"/>
</dbReference>
<evidence type="ECO:0000256" key="17">
    <source>
        <dbReference type="SAM" id="SignalP"/>
    </source>
</evidence>
<keyword evidence="10 14" id="KW-1015">Disulfide bond</keyword>
<feature type="disulfide bond" evidence="14">
    <location>
        <begin position="378"/>
        <end position="387"/>
    </location>
</feature>
<dbReference type="GO" id="GO:0048477">
    <property type="term" value="P:oogenesis"/>
    <property type="evidence" value="ECO:0007669"/>
    <property type="project" value="UniProtKB-KW"/>
</dbReference>
<keyword evidence="8" id="KW-0896">Oogenesis</keyword>
<evidence type="ECO:0000256" key="14">
    <source>
        <dbReference type="PROSITE-ProRule" id="PRU00076"/>
    </source>
</evidence>
<sequence length="561" mass="63232">MYSLLYISVFILGLSVIETSTWDIAVSHDGGIALETNAGELLATTALQAKPGAMFYDPLEQKLFYGDSLGDSSIRYVDLSDSIQPQASAISQSVLLRRPGDAPVQGLTYDPVERVIYWTDGSAGRRIFKYELPSYDTPDQQYEADKRKVLFNFEEEWPQGIAIDACRRKLYWTNANHKSSSIERSNLDGTEHEVLINTDLFIPLDIVIDQNAKRIYWADDKEGVYFKIESAALDGSDRKEIYNGKDHQPSGLAISGSGQIYWTDWVYKALWSLEENDLLKPVILEKFHSDPIAVLAKLNINQAYGSSDECSAIIQILQNRTESLPQMELQCMHGTVIGATCVCVSGYTGTHCELPMCHNYCLGEAQCHIINDKPQCRCSQEREGTRCEITKSRSALVMLAGTPEIERSRKSWLQRNESDETDETKDTIYDSTIGECLSKPPVPVLASLCALLFLTTCILTWRLYHSTRRPRIHKRIIVNKNHPMATRPSPDGSNCLTTQNTQQTVVPETCEITIENCCNMNICETPCFDPVSYREPTEKHKSQKEEKKNLLIGIENGDDMY</sequence>
<feature type="signal peptide" evidence="17">
    <location>
        <begin position="1"/>
        <end position="19"/>
    </location>
</feature>
<keyword evidence="2" id="KW-1003">Cell membrane</keyword>
<keyword evidence="6" id="KW-0221">Differentiation</keyword>
<evidence type="ECO:0000313" key="19">
    <source>
        <dbReference type="EMBL" id="NOV50899.1"/>
    </source>
</evidence>
<feature type="domain" description="EGF-like" evidence="18">
    <location>
        <begin position="353"/>
        <end position="388"/>
    </location>
</feature>
<evidence type="ECO:0000256" key="6">
    <source>
        <dbReference type="ARBA" id="ARBA00022782"/>
    </source>
</evidence>
<evidence type="ECO:0000256" key="2">
    <source>
        <dbReference type="ARBA" id="ARBA00022475"/>
    </source>
</evidence>
<keyword evidence="4 17" id="KW-0732">Signal</keyword>
<evidence type="ECO:0000259" key="18">
    <source>
        <dbReference type="PROSITE" id="PS50026"/>
    </source>
</evidence>
<evidence type="ECO:0000256" key="12">
    <source>
        <dbReference type="ARBA" id="ARBA00038070"/>
    </source>
</evidence>
<dbReference type="GO" id="GO:0005886">
    <property type="term" value="C:plasma membrane"/>
    <property type="evidence" value="ECO:0007669"/>
    <property type="project" value="UniProtKB-SubCell"/>
</dbReference>
<reference evidence="19" key="1">
    <citation type="submission" date="2020-03" db="EMBL/GenBank/DDBJ databases">
        <title>Transcriptomic Profiling of the Digestive Tract of the Rat Flea, Xenopsylla cheopis, Following Blood Feeding and Infection with Yersinia pestis.</title>
        <authorList>
            <person name="Bland D.M."/>
            <person name="Martens C.A."/>
            <person name="Virtaneva K."/>
            <person name="Kanakabandi K."/>
            <person name="Long D."/>
            <person name="Rosenke R."/>
            <person name="Saturday G.A."/>
            <person name="Hoyt F.H."/>
            <person name="Bruno D.P."/>
            <person name="Ribeiro J.M.C."/>
            <person name="Hinnebusch J."/>
        </authorList>
    </citation>
    <scope>NUCLEOTIDE SEQUENCE</scope>
</reference>
<keyword evidence="11" id="KW-0325">Glycoprotein</keyword>
<dbReference type="Gene3D" id="2.10.25.10">
    <property type="entry name" value="Laminin"/>
    <property type="match status" value="1"/>
</dbReference>
<evidence type="ECO:0000256" key="16">
    <source>
        <dbReference type="SAM" id="Phobius"/>
    </source>
</evidence>
<dbReference type="SMART" id="SM00135">
    <property type="entry name" value="LY"/>
    <property type="match status" value="5"/>
</dbReference>
<name>A0A6M2DX09_XENCH</name>
<dbReference type="PANTHER" id="PTHR46513">
    <property type="entry name" value="VITELLOGENIN RECEPTOR-LIKE PROTEIN-RELATED-RELATED"/>
    <property type="match status" value="1"/>
</dbReference>
<keyword evidence="3 14" id="KW-0245">EGF-like domain</keyword>
<keyword evidence="9 16" id="KW-0472">Membrane</keyword>
<evidence type="ECO:0000256" key="9">
    <source>
        <dbReference type="ARBA" id="ARBA00023136"/>
    </source>
</evidence>
<keyword evidence="16" id="KW-0812">Transmembrane</keyword>
<evidence type="ECO:0000256" key="5">
    <source>
        <dbReference type="ARBA" id="ARBA00022737"/>
    </source>
</evidence>
<feature type="transmembrane region" description="Helical" evidence="16">
    <location>
        <begin position="444"/>
        <end position="464"/>
    </location>
</feature>
<dbReference type="EMBL" id="GIIL01007173">
    <property type="protein sequence ID" value="NOV50899.1"/>
    <property type="molecule type" value="Transcribed_RNA"/>
</dbReference>
<comment type="similarity">
    <text evidence="12">Belongs to the cueball family.</text>
</comment>
<evidence type="ECO:0000256" key="13">
    <source>
        <dbReference type="ARBA" id="ARBA00040020"/>
    </source>
</evidence>
<evidence type="ECO:0000256" key="7">
    <source>
        <dbReference type="ARBA" id="ARBA00022871"/>
    </source>
</evidence>
<keyword evidence="16" id="KW-1133">Transmembrane helix</keyword>
<feature type="chain" id="PRO_5026664329" description="Protein cueball" evidence="17">
    <location>
        <begin position="20"/>
        <end position="561"/>
    </location>
</feature>
<keyword evidence="5" id="KW-0677">Repeat</keyword>
<feature type="disulfide bond" evidence="14">
    <location>
        <begin position="357"/>
        <end position="367"/>
    </location>
</feature>
<dbReference type="SMART" id="SM00181">
    <property type="entry name" value="EGF"/>
    <property type="match status" value="2"/>
</dbReference>
<evidence type="ECO:0000256" key="3">
    <source>
        <dbReference type="ARBA" id="ARBA00022536"/>
    </source>
</evidence>
<dbReference type="SUPFAM" id="SSF63825">
    <property type="entry name" value="YWTD domain"/>
    <property type="match status" value="1"/>
</dbReference>
<comment type="subcellular location">
    <subcellularLocation>
        <location evidence="1">Cell membrane</location>
        <topology evidence="1">Single-pass type I membrane protein</topology>
    </subcellularLocation>
</comment>
<evidence type="ECO:0000256" key="11">
    <source>
        <dbReference type="ARBA" id="ARBA00023180"/>
    </source>
</evidence>
<comment type="caution">
    <text evidence="14">Lacks conserved residue(s) required for the propagation of feature annotation.</text>
</comment>
<evidence type="ECO:0000256" key="4">
    <source>
        <dbReference type="ARBA" id="ARBA00022729"/>
    </source>
</evidence>
<dbReference type="GO" id="GO:0017147">
    <property type="term" value="F:Wnt-protein binding"/>
    <property type="evidence" value="ECO:0007669"/>
    <property type="project" value="TreeGrafter"/>
</dbReference>
<dbReference type="GO" id="GO:0060070">
    <property type="term" value="P:canonical Wnt signaling pathway"/>
    <property type="evidence" value="ECO:0007669"/>
    <property type="project" value="TreeGrafter"/>
</dbReference>
<evidence type="ECO:0000256" key="10">
    <source>
        <dbReference type="ARBA" id="ARBA00023157"/>
    </source>
</evidence>
<evidence type="ECO:0000256" key="8">
    <source>
        <dbReference type="ARBA" id="ARBA00022943"/>
    </source>
</evidence>
<organism evidence="19">
    <name type="scientific">Xenopsylla cheopis</name>
    <name type="common">Oriental rat flea</name>
    <name type="synonym">Pulex cheopis</name>
    <dbReference type="NCBI Taxonomy" id="163159"/>
    <lineage>
        <taxon>Eukaryota</taxon>
        <taxon>Metazoa</taxon>
        <taxon>Ecdysozoa</taxon>
        <taxon>Arthropoda</taxon>
        <taxon>Hexapoda</taxon>
        <taxon>Insecta</taxon>
        <taxon>Pterygota</taxon>
        <taxon>Neoptera</taxon>
        <taxon>Endopterygota</taxon>
        <taxon>Siphonaptera</taxon>
        <taxon>Pulicidae</taxon>
        <taxon>Xenopsyllinae</taxon>
        <taxon>Xenopsylla</taxon>
    </lineage>
</organism>
<dbReference type="PROSITE" id="PS50026">
    <property type="entry name" value="EGF_3"/>
    <property type="match status" value="1"/>
</dbReference>
<dbReference type="PROSITE" id="PS51120">
    <property type="entry name" value="LDLRB"/>
    <property type="match status" value="2"/>
</dbReference>
<dbReference type="InterPro" id="IPR050778">
    <property type="entry name" value="Cueball_EGF_LRP_Nidogen"/>
</dbReference>